<organism evidence="1 2">
    <name type="scientific">Blastochloris sulfoviridis</name>
    <dbReference type="NCBI Taxonomy" id="50712"/>
    <lineage>
        <taxon>Bacteria</taxon>
        <taxon>Pseudomonadati</taxon>
        <taxon>Pseudomonadota</taxon>
        <taxon>Alphaproteobacteria</taxon>
        <taxon>Hyphomicrobiales</taxon>
        <taxon>Blastochloridaceae</taxon>
        <taxon>Blastochloris</taxon>
    </lineage>
</organism>
<dbReference type="InterPro" id="IPR023815">
    <property type="entry name" value="CRISPR-assoc_Csx19"/>
</dbReference>
<keyword evidence="2" id="KW-1185">Reference proteome</keyword>
<dbReference type="NCBIfam" id="TIGR03984">
    <property type="entry name" value="CRISPR-associated protein Csx19"/>
    <property type="match status" value="1"/>
</dbReference>
<reference evidence="1 2" key="1">
    <citation type="submission" date="2019-09" db="EMBL/GenBank/DDBJ databases">
        <title>Draft Whole-Genome sequence of Blastochloris sulfoviridis DSM 729.</title>
        <authorList>
            <person name="Meyer T.E."/>
            <person name="Kyndt J.A."/>
        </authorList>
    </citation>
    <scope>NUCLEOTIDE SEQUENCE [LARGE SCALE GENOMIC DNA]</scope>
    <source>
        <strain evidence="1 2">DSM 729</strain>
    </source>
</reference>
<accession>A0A5M6HQS0</accession>
<name>A0A5M6HQS0_9HYPH</name>
<protein>
    <submittedName>
        <fullName evidence="1">Uncharacterized protein</fullName>
    </submittedName>
</protein>
<dbReference type="OrthoDB" id="4332557at2"/>
<gene>
    <name evidence="1" type="ORF">F1193_13580</name>
</gene>
<comment type="caution">
    <text evidence="1">The sequence shown here is derived from an EMBL/GenBank/DDBJ whole genome shotgun (WGS) entry which is preliminary data.</text>
</comment>
<proteinExistence type="predicted"/>
<dbReference type="AlphaFoldDB" id="A0A5M6HQS0"/>
<evidence type="ECO:0000313" key="1">
    <source>
        <dbReference type="EMBL" id="KAA5598213.1"/>
    </source>
</evidence>
<sequence length="201" mass="21914">MTTNTTIPLYQVRRDGIPPGVILAELKRAGLADGLAFALLMGRRRFDLARVGTAGLYVATGNPARLEDAYEIRLFGPRTDAHWQRTGADTGRMSVLTIQALSGEDKGSTIETTGSLCRHYRLFGKTKTEAMDAKGWCRLSSSRVAPIPVPVEAEANKYLQLDAVEHIARFKHGNAAVIAERLTGISVVSATEHQKEHDDGQ</sequence>
<dbReference type="EMBL" id="VWPL01000029">
    <property type="protein sequence ID" value="KAA5598213.1"/>
    <property type="molecule type" value="Genomic_DNA"/>
</dbReference>
<dbReference type="Proteomes" id="UP000323886">
    <property type="component" value="Unassembled WGS sequence"/>
</dbReference>
<dbReference type="RefSeq" id="WP_150098349.1">
    <property type="nucleotide sequence ID" value="NZ_VWPL01000029.1"/>
</dbReference>
<evidence type="ECO:0000313" key="2">
    <source>
        <dbReference type="Proteomes" id="UP000323886"/>
    </source>
</evidence>